<keyword evidence="3" id="KW-1185">Reference proteome</keyword>
<proteinExistence type="predicted"/>
<comment type="caution">
    <text evidence="2">The sequence shown here is derived from an EMBL/GenBank/DDBJ whole genome shotgun (WGS) entry which is preliminary data.</text>
</comment>
<protein>
    <submittedName>
        <fullName evidence="2">Uncharacterized protein</fullName>
    </submittedName>
</protein>
<dbReference type="Proteomes" id="UP000055048">
    <property type="component" value="Unassembled WGS sequence"/>
</dbReference>
<sequence length="45" mass="4966">MTLSVILLHTIKAQCMPSKLQVRGENKMMETSGLTRGPTLYKSAT</sequence>
<accession>A0A0V0SXW2</accession>
<gene>
    <name evidence="2" type="ORF">T05_3029</name>
</gene>
<evidence type="ECO:0000313" key="3">
    <source>
        <dbReference type="Proteomes" id="UP000055048"/>
    </source>
</evidence>
<evidence type="ECO:0000256" key="1">
    <source>
        <dbReference type="SAM" id="MobiDB-lite"/>
    </source>
</evidence>
<organism evidence="2 3">
    <name type="scientific">Trichinella murrelli</name>
    <dbReference type="NCBI Taxonomy" id="144512"/>
    <lineage>
        <taxon>Eukaryota</taxon>
        <taxon>Metazoa</taxon>
        <taxon>Ecdysozoa</taxon>
        <taxon>Nematoda</taxon>
        <taxon>Enoplea</taxon>
        <taxon>Dorylaimia</taxon>
        <taxon>Trichinellida</taxon>
        <taxon>Trichinellidae</taxon>
        <taxon>Trichinella</taxon>
    </lineage>
</organism>
<dbReference type="EMBL" id="JYDJ01001635">
    <property type="protein sequence ID" value="KRX31684.1"/>
    <property type="molecule type" value="Genomic_DNA"/>
</dbReference>
<feature type="region of interest" description="Disordered" evidence="1">
    <location>
        <begin position="24"/>
        <end position="45"/>
    </location>
</feature>
<dbReference type="AlphaFoldDB" id="A0A0V0SXW2"/>
<reference evidence="2 3" key="1">
    <citation type="submission" date="2015-01" db="EMBL/GenBank/DDBJ databases">
        <title>Evolution of Trichinella species and genotypes.</title>
        <authorList>
            <person name="Korhonen P.K."/>
            <person name="Edoardo P."/>
            <person name="Giuseppe L.R."/>
            <person name="Gasser R.B."/>
        </authorList>
    </citation>
    <scope>NUCLEOTIDE SEQUENCE [LARGE SCALE GENOMIC DNA]</scope>
    <source>
        <strain evidence="2">ISS417</strain>
    </source>
</reference>
<name>A0A0V0SXW2_9BILA</name>
<evidence type="ECO:0000313" key="2">
    <source>
        <dbReference type="EMBL" id="KRX31684.1"/>
    </source>
</evidence>